<comment type="subcellular location">
    <subcellularLocation>
        <location evidence="1">Membrane</location>
    </subcellularLocation>
</comment>
<feature type="domain" description="Mechanosensitive ion channel MscS" evidence="6">
    <location>
        <begin position="384"/>
        <end position="451"/>
    </location>
</feature>
<keyword evidence="3 5" id="KW-1133">Transmembrane helix</keyword>
<dbReference type="AlphaFoldDB" id="A0A1W2D9F1"/>
<evidence type="ECO:0000256" key="2">
    <source>
        <dbReference type="ARBA" id="ARBA00022692"/>
    </source>
</evidence>
<name>A0A1W2D9F1_9HYPH</name>
<dbReference type="RefSeq" id="WP_084411009.1">
    <property type="nucleotide sequence ID" value="NZ_FWXR01000013.1"/>
</dbReference>
<feature type="transmembrane region" description="Helical" evidence="5">
    <location>
        <begin position="252"/>
        <end position="277"/>
    </location>
</feature>
<evidence type="ECO:0000256" key="5">
    <source>
        <dbReference type="SAM" id="Phobius"/>
    </source>
</evidence>
<evidence type="ECO:0000259" key="6">
    <source>
        <dbReference type="Pfam" id="PF00924"/>
    </source>
</evidence>
<dbReference type="Gene3D" id="1.10.287.1260">
    <property type="match status" value="1"/>
</dbReference>
<keyword evidence="8" id="KW-1185">Reference proteome</keyword>
<dbReference type="OrthoDB" id="9792218at2"/>
<dbReference type="InterPro" id="IPR006685">
    <property type="entry name" value="MscS_channel_2nd"/>
</dbReference>
<dbReference type="InterPro" id="IPR023408">
    <property type="entry name" value="MscS_beta-dom_sf"/>
</dbReference>
<keyword evidence="4 5" id="KW-0472">Membrane</keyword>
<dbReference type="Pfam" id="PF00924">
    <property type="entry name" value="MS_channel_2nd"/>
    <property type="match status" value="1"/>
</dbReference>
<dbReference type="SUPFAM" id="SSF50182">
    <property type="entry name" value="Sm-like ribonucleoproteins"/>
    <property type="match status" value="1"/>
</dbReference>
<feature type="transmembrane region" description="Helical" evidence="5">
    <location>
        <begin position="283"/>
        <end position="304"/>
    </location>
</feature>
<feature type="transmembrane region" description="Helical" evidence="5">
    <location>
        <begin position="208"/>
        <end position="231"/>
    </location>
</feature>
<keyword evidence="2 5" id="KW-0812">Transmembrane</keyword>
<dbReference type="PANTHER" id="PTHR30566:SF25">
    <property type="entry name" value="INNER MEMBRANE PROTEIN"/>
    <property type="match status" value="1"/>
</dbReference>
<protein>
    <submittedName>
        <fullName evidence="7">Small-conductance mechanosensitive channel</fullName>
    </submittedName>
</protein>
<dbReference type="GO" id="GO:0008381">
    <property type="term" value="F:mechanosensitive monoatomic ion channel activity"/>
    <property type="evidence" value="ECO:0007669"/>
    <property type="project" value="UniProtKB-ARBA"/>
</dbReference>
<evidence type="ECO:0000313" key="7">
    <source>
        <dbReference type="EMBL" id="SMC94197.1"/>
    </source>
</evidence>
<dbReference type="EMBL" id="FWXR01000013">
    <property type="protein sequence ID" value="SMC94197.1"/>
    <property type="molecule type" value="Genomic_DNA"/>
</dbReference>
<evidence type="ECO:0000313" key="8">
    <source>
        <dbReference type="Proteomes" id="UP000192656"/>
    </source>
</evidence>
<dbReference type="STRING" id="937218.SAMN06297251_113116"/>
<feature type="transmembrane region" description="Helical" evidence="5">
    <location>
        <begin position="340"/>
        <end position="359"/>
    </location>
</feature>
<dbReference type="GO" id="GO:0016020">
    <property type="term" value="C:membrane"/>
    <property type="evidence" value="ECO:0007669"/>
    <property type="project" value="UniProtKB-SubCell"/>
</dbReference>
<dbReference type="InterPro" id="IPR010920">
    <property type="entry name" value="LSM_dom_sf"/>
</dbReference>
<dbReference type="Proteomes" id="UP000192656">
    <property type="component" value="Unassembled WGS sequence"/>
</dbReference>
<sequence>MRPLRLITGFVLLLPILFAALVPAAAQSSSEPSTRWFQAASLNQGLPEAAGFVDRDTPRGLMETFTIAAEAKDWETAAHALDLSGIAPELQAKMGPVLAENLYEVMQRGMWMDWSGLPDRPDGLDATASSDNPMAGEPRRNFRLAILDLPERPVEIRISRIKPDNGAPAWVFSEATVANIPALHEIYGPSAFESSLPGFLQHHAFWTLAWWEVIAIPLVVLLALGAAYLSYSMVGRIKRRQPYRIVRTALDAVQTPIALMAFVGTFSLIKTFAFTFSGPISRILAPLQSLLFVVALALIAVRVVDAVLDRLVRENIEELTEEHQKDTRDLYTNISAARRVAIMLAFVVGAALVLIQTKIASTLGFSLLASAGVLGLIFAFAARTVLSDIMASLQIAIAKTARIGDAVLWHGDWCTVEKINFTYLQLRSWDNRRLMVPVAQFVSETFENWTKQDPQLTKIVALRLDHRADIDALREAFQRFVEADEDITDKESAKVQVTGHSAEGMEVWFMADGPDPSTGWAIACRLREAMLKEAARLEAKAGKEPNRPAYLPREREMLIGEFDRAG</sequence>
<proteinExistence type="predicted"/>
<evidence type="ECO:0000256" key="1">
    <source>
        <dbReference type="ARBA" id="ARBA00004370"/>
    </source>
</evidence>
<feature type="transmembrane region" description="Helical" evidence="5">
    <location>
        <begin position="365"/>
        <end position="386"/>
    </location>
</feature>
<evidence type="ECO:0000256" key="4">
    <source>
        <dbReference type="ARBA" id="ARBA00023136"/>
    </source>
</evidence>
<evidence type="ECO:0000256" key="3">
    <source>
        <dbReference type="ARBA" id="ARBA00022989"/>
    </source>
</evidence>
<organism evidence="7 8">
    <name type="scientific">Fulvimarina manganoxydans</name>
    <dbReference type="NCBI Taxonomy" id="937218"/>
    <lineage>
        <taxon>Bacteria</taxon>
        <taxon>Pseudomonadati</taxon>
        <taxon>Pseudomonadota</taxon>
        <taxon>Alphaproteobacteria</taxon>
        <taxon>Hyphomicrobiales</taxon>
        <taxon>Aurantimonadaceae</taxon>
        <taxon>Fulvimarina</taxon>
    </lineage>
</organism>
<reference evidence="7 8" key="1">
    <citation type="submission" date="2017-04" db="EMBL/GenBank/DDBJ databases">
        <authorList>
            <person name="Afonso C.L."/>
            <person name="Miller P.J."/>
            <person name="Scott M.A."/>
            <person name="Spackman E."/>
            <person name="Goraichik I."/>
            <person name="Dimitrov K.M."/>
            <person name="Suarez D.L."/>
            <person name="Swayne D.E."/>
        </authorList>
    </citation>
    <scope>NUCLEOTIDE SEQUENCE [LARGE SCALE GENOMIC DNA]</scope>
    <source>
        <strain evidence="7 8">CGMCC 1.10972</strain>
    </source>
</reference>
<dbReference type="Gene3D" id="2.30.30.60">
    <property type="match status" value="1"/>
</dbReference>
<accession>A0A1W2D9F1</accession>
<gene>
    <name evidence="7" type="ORF">SAMN06297251_113116</name>
</gene>
<dbReference type="PANTHER" id="PTHR30566">
    <property type="entry name" value="YNAI-RELATED MECHANOSENSITIVE ION CHANNEL"/>
    <property type="match status" value="1"/>
</dbReference>